<sequence>MPEFQFDPIQTLLPSAQP</sequence>
<reference evidence="1" key="2">
    <citation type="journal article" date="2015" name="Data Brief">
        <title>Shoot transcriptome of the giant reed, Arundo donax.</title>
        <authorList>
            <person name="Barrero R.A."/>
            <person name="Guerrero F.D."/>
            <person name="Moolhuijzen P."/>
            <person name="Goolsby J.A."/>
            <person name="Tidwell J."/>
            <person name="Bellgard S.E."/>
            <person name="Bellgard M.I."/>
        </authorList>
    </citation>
    <scope>NUCLEOTIDE SEQUENCE</scope>
    <source>
        <tissue evidence="1">Shoot tissue taken approximately 20 cm above the soil surface</tissue>
    </source>
</reference>
<dbReference type="AlphaFoldDB" id="A0A0A8YJI5"/>
<dbReference type="EMBL" id="GBRH01271659">
    <property type="protein sequence ID" value="JAD26236.1"/>
    <property type="molecule type" value="Transcribed_RNA"/>
</dbReference>
<name>A0A0A8YJI5_ARUDO</name>
<organism evidence="1">
    <name type="scientific">Arundo donax</name>
    <name type="common">Giant reed</name>
    <name type="synonym">Donax arundinaceus</name>
    <dbReference type="NCBI Taxonomy" id="35708"/>
    <lineage>
        <taxon>Eukaryota</taxon>
        <taxon>Viridiplantae</taxon>
        <taxon>Streptophyta</taxon>
        <taxon>Embryophyta</taxon>
        <taxon>Tracheophyta</taxon>
        <taxon>Spermatophyta</taxon>
        <taxon>Magnoliopsida</taxon>
        <taxon>Liliopsida</taxon>
        <taxon>Poales</taxon>
        <taxon>Poaceae</taxon>
        <taxon>PACMAD clade</taxon>
        <taxon>Arundinoideae</taxon>
        <taxon>Arundineae</taxon>
        <taxon>Arundo</taxon>
    </lineage>
</organism>
<protein>
    <submittedName>
        <fullName evidence="1">Uncharacterized protein</fullName>
    </submittedName>
</protein>
<evidence type="ECO:0000313" key="1">
    <source>
        <dbReference type="EMBL" id="JAD26236.1"/>
    </source>
</evidence>
<proteinExistence type="predicted"/>
<accession>A0A0A8YJI5</accession>
<reference evidence="1" key="1">
    <citation type="submission" date="2014-09" db="EMBL/GenBank/DDBJ databases">
        <authorList>
            <person name="Magalhaes I.L.F."/>
            <person name="Oliveira U."/>
            <person name="Santos F.R."/>
            <person name="Vidigal T.H.D.A."/>
            <person name="Brescovit A.D."/>
            <person name="Santos A.J."/>
        </authorList>
    </citation>
    <scope>NUCLEOTIDE SEQUENCE</scope>
    <source>
        <tissue evidence="1">Shoot tissue taken approximately 20 cm above the soil surface</tissue>
    </source>
</reference>